<dbReference type="InterPro" id="IPR038244">
    <property type="entry name" value="NRho_sf"/>
</dbReference>
<dbReference type="InterPro" id="IPR035952">
    <property type="entry name" value="Rhomboid-like_sf"/>
</dbReference>
<feature type="transmembrane region" description="Helical" evidence="7">
    <location>
        <begin position="141"/>
        <end position="165"/>
    </location>
</feature>
<evidence type="ECO:0000256" key="3">
    <source>
        <dbReference type="ARBA" id="ARBA00022692"/>
    </source>
</evidence>
<organism evidence="10 11">
    <name type="scientific">Azomonas macrocytogenes</name>
    <name type="common">Azotobacter macrocytogenes</name>
    <dbReference type="NCBI Taxonomy" id="69962"/>
    <lineage>
        <taxon>Bacteria</taxon>
        <taxon>Pseudomonadati</taxon>
        <taxon>Pseudomonadota</taxon>
        <taxon>Gammaproteobacteria</taxon>
        <taxon>Pseudomonadales</taxon>
        <taxon>Pseudomonadaceae</taxon>
        <taxon>Azomonas</taxon>
    </lineage>
</organism>
<keyword evidence="11" id="KW-1185">Reference proteome</keyword>
<dbReference type="Pfam" id="PF01694">
    <property type="entry name" value="Rhomboid"/>
    <property type="match status" value="1"/>
</dbReference>
<comment type="subcellular location">
    <subcellularLocation>
        <location evidence="1">Membrane</location>
        <topology evidence="1">Multi-pass membrane protein</topology>
    </subcellularLocation>
</comment>
<dbReference type="Pfam" id="PF16733">
    <property type="entry name" value="NRho"/>
    <property type="match status" value="1"/>
</dbReference>
<name>A0A839T7A7_AZOMA</name>
<dbReference type="Gene3D" id="3.30.70.2080">
    <property type="match status" value="1"/>
</dbReference>
<dbReference type="GO" id="GO:0016020">
    <property type="term" value="C:membrane"/>
    <property type="evidence" value="ECO:0007669"/>
    <property type="project" value="UniProtKB-SubCell"/>
</dbReference>
<dbReference type="EMBL" id="JACHXI010000019">
    <property type="protein sequence ID" value="MBB3104730.1"/>
    <property type="molecule type" value="Genomic_DNA"/>
</dbReference>
<dbReference type="InterPro" id="IPR022764">
    <property type="entry name" value="Peptidase_S54_rhomboid_dom"/>
</dbReference>
<dbReference type="Gene3D" id="1.20.1540.10">
    <property type="entry name" value="Rhomboid-like"/>
    <property type="match status" value="1"/>
</dbReference>
<evidence type="ECO:0000256" key="5">
    <source>
        <dbReference type="ARBA" id="ARBA00022989"/>
    </source>
</evidence>
<feature type="transmembrane region" description="Helical" evidence="7">
    <location>
        <begin position="203"/>
        <end position="221"/>
    </location>
</feature>
<feature type="domain" description="Rhomboid protease N-terminal" evidence="9">
    <location>
        <begin position="1"/>
        <end position="62"/>
    </location>
</feature>
<keyword evidence="6 7" id="KW-0472">Membrane</keyword>
<dbReference type="AlphaFoldDB" id="A0A839T7A7"/>
<dbReference type="PANTHER" id="PTHR43731">
    <property type="entry name" value="RHOMBOID PROTEASE"/>
    <property type="match status" value="1"/>
</dbReference>
<keyword evidence="3 7" id="KW-0812">Transmembrane</keyword>
<feature type="transmembrane region" description="Helical" evidence="7">
    <location>
        <begin position="177"/>
        <end position="197"/>
    </location>
</feature>
<protein>
    <submittedName>
        <fullName evidence="10">GlpG protein</fullName>
    </submittedName>
</protein>
<keyword evidence="5 7" id="KW-1133">Transmembrane helix</keyword>
<proteinExistence type="inferred from homology"/>
<comment type="caution">
    <text evidence="10">The sequence shown here is derived from an EMBL/GenBank/DDBJ whole genome shotgun (WGS) entry which is preliminary data.</text>
</comment>
<feature type="transmembrane region" description="Helical" evidence="7">
    <location>
        <begin position="241"/>
        <end position="262"/>
    </location>
</feature>
<dbReference type="PANTHER" id="PTHR43731:SF14">
    <property type="entry name" value="PRESENILIN-ASSOCIATED RHOMBOID-LIKE PROTEIN, MITOCHONDRIAL"/>
    <property type="match status" value="1"/>
</dbReference>
<reference evidence="10 11" key="1">
    <citation type="submission" date="2020-08" db="EMBL/GenBank/DDBJ databases">
        <title>Genomic Encyclopedia of Type Strains, Phase III (KMG-III): the genomes of soil and plant-associated and newly described type strains.</title>
        <authorList>
            <person name="Whitman W."/>
        </authorList>
    </citation>
    <scope>NUCLEOTIDE SEQUENCE [LARGE SCALE GENOMIC DNA]</scope>
    <source>
        <strain evidence="10 11">CECT 4462</strain>
    </source>
</reference>
<keyword evidence="4" id="KW-0378">Hydrolase</keyword>
<dbReference type="Proteomes" id="UP000549250">
    <property type="component" value="Unassembled WGS sequence"/>
</dbReference>
<feature type="transmembrane region" description="Helical" evidence="7">
    <location>
        <begin position="85"/>
        <end position="106"/>
    </location>
</feature>
<evidence type="ECO:0000256" key="7">
    <source>
        <dbReference type="SAM" id="Phobius"/>
    </source>
</evidence>
<sequence length="292" mass="31787">MTLTEALRLPLSEDLSGFLAMLQGMGVPCRVSEESDEQVVRVPAEVIGQVRELYRLYPQGQNIPETFMAVPPQSSSAGLRSSLRATPFTVGVLLVTLFSAVITGLGDNLEIIRWLNFVDFRIQGGYVYFSSLAQTLEAGQWWRLITPAFVHFGFLHLAMNSLWYWELGRRIESRQGRWMLLGLTLVFGVIANFAQYLFGSPGIFGGLSGVLYGLLGHCWLFQKLAPNSTYRLPPGVVGLMLAWLLICLSGIITVVSLGAMAIANAAHVGGLAAGCLTGVIGGLLARKSRHEG</sequence>
<evidence type="ECO:0000256" key="6">
    <source>
        <dbReference type="ARBA" id="ARBA00023136"/>
    </source>
</evidence>
<feature type="domain" description="Peptidase S54 rhomboid" evidence="8">
    <location>
        <begin position="139"/>
        <end position="280"/>
    </location>
</feature>
<evidence type="ECO:0000259" key="9">
    <source>
        <dbReference type="Pfam" id="PF16733"/>
    </source>
</evidence>
<dbReference type="InterPro" id="IPR050925">
    <property type="entry name" value="Rhomboid_protease_S54"/>
</dbReference>
<evidence type="ECO:0000256" key="2">
    <source>
        <dbReference type="ARBA" id="ARBA00009045"/>
    </source>
</evidence>
<gene>
    <name evidence="10" type="ORF">FHR87_003156</name>
</gene>
<dbReference type="GO" id="GO:0004252">
    <property type="term" value="F:serine-type endopeptidase activity"/>
    <property type="evidence" value="ECO:0007669"/>
    <property type="project" value="InterPro"/>
</dbReference>
<dbReference type="InterPro" id="IPR031976">
    <property type="entry name" value="NRho"/>
</dbReference>
<comment type="similarity">
    <text evidence="2">Belongs to the peptidase S54 family.</text>
</comment>
<evidence type="ECO:0000256" key="4">
    <source>
        <dbReference type="ARBA" id="ARBA00022801"/>
    </source>
</evidence>
<evidence type="ECO:0000259" key="8">
    <source>
        <dbReference type="Pfam" id="PF01694"/>
    </source>
</evidence>
<evidence type="ECO:0000313" key="10">
    <source>
        <dbReference type="EMBL" id="MBB3104730.1"/>
    </source>
</evidence>
<dbReference type="SUPFAM" id="SSF144091">
    <property type="entry name" value="Rhomboid-like"/>
    <property type="match status" value="1"/>
</dbReference>
<evidence type="ECO:0000256" key="1">
    <source>
        <dbReference type="ARBA" id="ARBA00004141"/>
    </source>
</evidence>
<feature type="transmembrane region" description="Helical" evidence="7">
    <location>
        <begin position="268"/>
        <end position="285"/>
    </location>
</feature>
<accession>A0A839T7A7</accession>
<evidence type="ECO:0000313" key="11">
    <source>
        <dbReference type="Proteomes" id="UP000549250"/>
    </source>
</evidence>